<feature type="transmembrane region" description="Helical" evidence="4">
    <location>
        <begin position="868"/>
        <end position="888"/>
    </location>
</feature>
<dbReference type="PANTHER" id="PTHR48043">
    <property type="entry name" value="EG:EG0003.4 PROTEIN-RELATED"/>
    <property type="match status" value="1"/>
</dbReference>
<keyword evidence="4" id="KW-0472">Membrane</keyword>
<dbReference type="PANTHER" id="PTHR48043:SF145">
    <property type="entry name" value="FI06409P-RELATED"/>
    <property type="match status" value="1"/>
</dbReference>
<protein>
    <submittedName>
        <fullName evidence="5">CSON009223 protein</fullName>
    </submittedName>
</protein>
<feature type="transmembrane region" description="Helical" evidence="4">
    <location>
        <begin position="12"/>
        <end position="31"/>
    </location>
</feature>
<evidence type="ECO:0000256" key="1">
    <source>
        <dbReference type="ARBA" id="ARBA00009995"/>
    </source>
</evidence>
<reference evidence="5" key="1">
    <citation type="submission" date="2018-07" db="EMBL/GenBank/DDBJ databases">
        <authorList>
            <person name="Quirk P.G."/>
            <person name="Krulwich T.A."/>
        </authorList>
    </citation>
    <scope>NUCLEOTIDE SEQUENCE</scope>
</reference>
<dbReference type="FunFam" id="3.40.50.2000:FF:000050">
    <property type="entry name" value="UDP-glucuronosyltransferase"/>
    <property type="match status" value="2"/>
</dbReference>
<gene>
    <name evidence="5" type="primary">CSON009223</name>
</gene>
<keyword evidence="4" id="KW-1133">Transmembrane helix</keyword>
<organism evidence="5">
    <name type="scientific">Culicoides sonorensis</name>
    <name type="common">Biting midge</name>
    <dbReference type="NCBI Taxonomy" id="179676"/>
    <lineage>
        <taxon>Eukaryota</taxon>
        <taxon>Metazoa</taxon>
        <taxon>Ecdysozoa</taxon>
        <taxon>Arthropoda</taxon>
        <taxon>Hexapoda</taxon>
        <taxon>Insecta</taxon>
        <taxon>Pterygota</taxon>
        <taxon>Neoptera</taxon>
        <taxon>Endopterygota</taxon>
        <taxon>Diptera</taxon>
        <taxon>Nematocera</taxon>
        <taxon>Chironomoidea</taxon>
        <taxon>Ceratopogonidae</taxon>
        <taxon>Ceratopogoninae</taxon>
        <taxon>Culicoides</taxon>
        <taxon>Monoculicoides</taxon>
    </lineage>
</organism>
<evidence type="ECO:0000256" key="2">
    <source>
        <dbReference type="ARBA" id="ARBA00022676"/>
    </source>
</evidence>
<dbReference type="Gene3D" id="3.40.50.2000">
    <property type="entry name" value="Glycogen Phosphorylase B"/>
    <property type="match status" value="3"/>
</dbReference>
<evidence type="ECO:0000256" key="3">
    <source>
        <dbReference type="ARBA" id="ARBA00022679"/>
    </source>
</evidence>
<accession>A0A336M3M8</accession>
<evidence type="ECO:0000313" key="5">
    <source>
        <dbReference type="EMBL" id="SSX23533.1"/>
    </source>
</evidence>
<dbReference type="PROSITE" id="PS00375">
    <property type="entry name" value="UDPGT"/>
    <property type="match status" value="2"/>
</dbReference>
<name>A0A336M3M8_CULSO</name>
<keyword evidence="2" id="KW-0328">Glycosyltransferase</keyword>
<comment type="similarity">
    <text evidence="1">Belongs to the UDP-glycosyltransferase family.</text>
</comment>
<dbReference type="VEuPathDB" id="VectorBase:CSON009223"/>
<dbReference type="GO" id="GO:0008194">
    <property type="term" value="F:UDP-glycosyltransferase activity"/>
    <property type="evidence" value="ECO:0007669"/>
    <property type="project" value="InterPro"/>
</dbReference>
<dbReference type="Pfam" id="PF00201">
    <property type="entry name" value="UDPGT"/>
    <property type="match status" value="2"/>
</dbReference>
<dbReference type="SUPFAM" id="SSF53756">
    <property type="entry name" value="UDP-Glycosyltransferase/glycogen phosphorylase"/>
    <property type="match status" value="2"/>
</dbReference>
<dbReference type="InterPro" id="IPR050271">
    <property type="entry name" value="UDP-glycosyltransferase"/>
</dbReference>
<dbReference type="EMBL" id="UFQT01000362">
    <property type="protein sequence ID" value="SSX23533.1"/>
    <property type="molecule type" value="Genomic_DNA"/>
</dbReference>
<proteinExistence type="inferred from homology"/>
<sequence>MLLGKVMNLSVFYLIASIITISNGYRILVIFPTGSYSHQRPQQAVSQGLAQAGHHVTIISPDSFETDNPNITQINIKFTYEYIKLFDLSNPIGSFQMMTIVNKYMTLVCEGVLADPEVKKIFQNVRNEQYDAVIIEVLPYFPLFMAKQIFNTTLIGMSSLELMPMMHKAMGNVVHPVLHPSFFYEAPSNPNLYDRIWMVYFEIYHRYWEIMEFYPSQSRVLKKHFPGTNTDLETVKNSVDFVIEGQTPVLGNVRPLLPNTVQIGFLHIKPPQPLPSTLQTYLDKSKNGVIYVSFGSNVKSSNLKPEIRNALINTLKKLDYDILWKYENDTFPGKPDNTRIEKWLPQIDLLAHKNVKLFITQGGLQSMEETIARGVPVVVIPFFADQDTNAEKIQNLGIGQKLNVEDLTEMSLTQKIMEVLNNPSLHRNAISYRILVVFPTGSYSHQRAQQAISKGLAAAGHHLTIISPNPFETTNPNITQINVDFTYEYLKIFDLSKAIGPSELLVLQTQFVKKNVEGLLNYEPVVKLYNNDNNKYQFDAVIVESLPYFPLFMAQKIFNATMIGLTTLEMFPMMHAAMGNVIHPILHPFFIYETPKQMNLLAKIQMIYNEIYHRYWQEFDLFPQCDQLIKKYFPGENVNAKHLMHSLDFAIEGMSPVLGNIRPLVPNTIQIGFLHITDPKPLPLDLQQYLDESKNGVIYLSFGSNVKSSKLKPEIRKVLIEVIKDLKYDVLWKFEEKNFPDKPNNVRIEQWIPQLDLLAHKNIKLFITQGGLQSMEETISRGVPVVVIPFFGDQEANAEKMERLGIGEKLNLNNLTVYKNTVKELGDRIRDTPMTPIQTAVWWIEYAIRNRGAEHLKYKGVNVSFIEYYLLDIVFVHLIAVVLLFYLIKKLMGALLSKSTVSNSIKSNKMKSQ</sequence>
<dbReference type="InterPro" id="IPR035595">
    <property type="entry name" value="UDP_glycos_trans_CS"/>
</dbReference>
<keyword evidence="4" id="KW-0812">Transmembrane</keyword>
<dbReference type="InterPro" id="IPR002213">
    <property type="entry name" value="UDP_glucos_trans"/>
</dbReference>
<dbReference type="AlphaFoldDB" id="A0A336M3M8"/>
<keyword evidence="3" id="KW-0808">Transferase</keyword>
<evidence type="ECO:0000256" key="4">
    <source>
        <dbReference type="SAM" id="Phobius"/>
    </source>
</evidence>
<dbReference type="CDD" id="cd03784">
    <property type="entry name" value="GT1_Gtf-like"/>
    <property type="match status" value="2"/>
</dbReference>